<dbReference type="PANTHER" id="PTHR37614">
    <property type="entry name" value="OS02G0121400 PROTEIN"/>
    <property type="match status" value="1"/>
</dbReference>
<gene>
    <name evidence="1" type="ORF">RGQ29_009880</name>
</gene>
<reference evidence="1 2" key="1">
    <citation type="journal article" date="2023" name="G3 (Bethesda)">
        <title>A haplotype-resolved chromosome-scale genome for Quercus rubra L. provides insights into the genetics of adaptive traits for red oak species.</title>
        <authorList>
            <person name="Kapoor B."/>
            <person name="Jenkins J."/>
            <person name="Schmutz J."/>
            <person name="Zhebentyayeva T."/>
            <person name="Kuelheim C."/>
            <person name="Coggeshall M."/>
            <person name="Heim C."/>
            <person name="Lasky J.R."/>
            <person name="Leites L."/>
            <person name="Islam-Faridi N."/>
            <person name="Romero-Severson J."/>
            <person name="DeLeo V.L."/>
            <person name="Lucas S.M."/>
            <person name="Lazic D."/>
            <person name="Gailing O."/>
            <person name="Carlson J."/>
            <person name="Staton M."/>
        </authorList>
    </citation>
    <scope>NUCLEOTIDE SEQUENCE [LARGE SCALE GENOMIC DNA]</scope>
    <source>
        <strain evidence="1">Pseudo-F2</strain>
    </source>
</reference>
<comment type="caution">
    <text evidence="1">The sequence shown here is derived from an EMBL/GenBank/DDBJ whole genome shotgun (WGS) entry which is preliminary data.</text>
</comment>
<organism evidence="1 2">
    <name type="scientific">Quercus rubra</name>
    <name type="common">Northern red oak</name>
    <name type="synonym">Quercus borealis</name>
    <dbReference type="NCBI Taxonomy" id="3512"/>
    <lineage>
        <taxon>Eukaryota</taxon>
        <taxon>Viridiplantae</taxon>
        <taxon>Streptophyta</taxon>
        <taxon>Embryophyta</taxon>
        <taxon>Tracheophyta</taxon>
        <taxon>Spermatophyta</taxon>
        <taxon>Magnoliopsida</taxon>
        <taxon>eudicotyledons</taxon>
        <taxon>Gunneridae</taxon>
        <taxon>Pentapetalae</taxon>
        <taxon>rosids</taxon>
        <taxon>fabids</taxon>
        <taxon>Fagales</taxon>
        <taxon>Fagaceae</taxon>
        <taxon>Quercus</taxon>
    </lineage>
</organism>
<keyword evidence="2" id="KW-1185">Reference proteome</keyword>
<protein>
    <submittedName>
        <fullName evidence="1">Uncharacterized protein</fullName>
    </submittedName>
</protein>
<dbReference type="AlphaFoldDB" id="A0AAN7J6H7"/>
<sequence>MAKQSKSALLSGFTEEEIETANTMLEFHQQFVEFKTHPQIQSWVGLKRRSKRLPRQSLGCFHFSLSSSPASTHGGVEVGPTPSPTSTCKTEAPTVAVKAGTLSPVTPLSFSLSSVSDDKPKNALKFKIVKRKREDWLEITEGLTQSRDFLKKEIGNAMRSYDGLKAFNLELKARKHEFCHGHMKENPYLEDGKRFKLAKGFVQVQPTVNSFINAQNQDHQQQIHSVVKQKLFIVNQRVQRSEIDEKLQHPTSQMHSSLPTSTGFGCVINNNVDPSSLPDLNVSIEDTVGVGSSGPFDLTVANRISYKAMAAQARQRRIQICRIKKLHCR</sequence>
<evidence type="ECO:0000313" key="1">
    <source>
        <dbReference type="EMBL" id="KAK4599996.1"/>
    </source>
</evidence>
<dbReference type="PANTHER" id="PTHR37614:SF2">
    <property type="entry name" value="OS02G0121400 PROTEIN"/>
    <property type="match status" value="1"/>
</dbReference>
<name>A0AAN7J6H7_QUERU</name>
<proteinExistence type="predicted"/>
<dbReference type="Proteomes" id="UP001324115">
    <property type="component" value="Unassembled WGS sequence"/>
</dbReference>
<accession>A0AAN7J6H7</accession>
<evidence type="ECO:0000313" key="2">
    <source>
        <dbReference type="Proteomes" id="UP001324115"/>
    </source>
</evidence>
<dbReference type="EMBL" id="JAXUIC010000002">
    <property type="protein sequence ID" value="KAK4599996.1"/>
    <property type="molecule type" value="Genomic_DNA"/>
</dbReference>